<evidence type="ECO:0000256" key="1">
    <source>
        <dbReference type="SAM" id="MobiDB-lite"/>
    </source>
</evidence>
<accession>A0A507QVK8</accession>
<dbReference type="Proteomes" id="UP000319663">
    <property type="component" value="Unassembled WGS sequence"/>
</dbReference>
<reference evidence="3 4" key="1">
    <citation type="submission" date="2019-06" db="EMBL/GenBank/DDBJ databases">
        <title>Wine fermentation using esterase from Monascus purpureus.</title>
        <authorList>
            <person name="Geng C."/>
            <person name="Zhang Y."/>
        </authorList>
    </citation>
    <scope>NUCLEOTIDE SEQUENCE [LARGE SCALE GENOMIC DNA]</scope>
    <source>
        <strain evidence="3">HQ1</strain>
    </source>
</reference>
<keyword evidence="4" id="KW-1185">Reference proteome</keyword>
<keyword evidence="2" id="KW-1133">Transmembrane helix</keyword>
<dbReference type="AlphaFoldDB" id="A0A507QVK8"/>
<comment type="caution">
    <text evidence="3">The sequence shown here is derived from an EMBL/GenBank/DDBJ whole genome shotgun (WGS) entry which is preliminary data.</text>
</comment>
<feature type="region of interest" description="Disordered" evidence="1">
    <location>
        <begin position="285"/>
        <end position="309"/>
    </location>
</feature>
<evidence type="ECO:0000313" key="4">
    <source>
        <dbReference type="Proteomes" id="UP000319663"/>
    </source>
</evidence>
<gene>
    <name evidence="3" type="ORF">MPDQ_007648</name>
</gene>
<keyword evidence="2" id="KW-0472">Membrane</keyword>
<evidence type="ECO:0000256" key="2">
    <source>
        <dbReference type="SAM" id="Phobius"/>
    </source>
</evidence>
<dbReference type="PANTHER" id="PTHR40368:SF1">
    <property type="entry name" value="YALI0F14399P"/>
    <property type="match status" value="1"/>
</dbReference>
<dbReference type="EMBL" id="VIFY01000083">
    <property type="protein sequence ID" value="TQB71374.1"/>
    <property type="molecule type" value="Genomic_DNA"/>
</dbReference>
<keyword evidence="2" id="KW-0812">Transmembrane</keyword>
<sequence>MDVSTCLQAVQYMVLLTWKTWELCERSMQIPFPQPINTTSPISVVFRQRQPGSCKPIANMSFLPRLKLPGALSLVHKYCLITSLLFWQTTIAGKDDYGGGYSYGQAIPVTCLNRSIETGDHVEDTLGKLQYIPFPTCNETGLPLSLRYGISETVTCTIASLPDTMYHLLEYYVHSDVPLSCHIPTVPLRGFSEQKQKQEEDEDERKESDGGNNDNNNSVFSGEQPYTPLTIAVQGTLQKSHLHIWTDMNLIMHSIASTPQKNKKKRNTRAAPGYAVAGTAYSLPEYDGEGAQSQSKSPSSSDDKTPKPIDEKAVIKAARDPWTSGHGTKVIRGEPLTFTFHVGWIEGAAGIRWPSSSSSSSSPLALSSSTQDYASSSFISRLVFFVLAAGAGALAAVYWERYRNTIVSYGSRRRGGKRGDGILGVSVGTPAASGISYGGGAGGNAGGNGYGYGYGGYSASRDAGGFASGKRD</sequence>
<dbReference type="PANTHER" id="PTHR40368">
    <property type="entry name" value="YALI0F14399P"/>
    <property type="match status" value="1"/>
</dbReference>
<dbReference type="STRING" id="5098.A0A507QVK8"/>
<feature type="region of interest" description="Disordered" evidence="1">
    <location>
        <begin position="190"/>
        <end position="224"/>
    </location>
</feature>
<proteinExistence type="predicted"/>
<feature type="transmembrane region" description="Helical" evidence="2">
    <location>
        <begin position="378"/>
        <end position="399"/>
    </location>
</feature>
<organism evidence="3 4">
    <name type="scientific">Monascus purpureus</name>
    <name type="common">Red mold</name>
    <name type="synonym">Monascus anka</name>
    <dbReference type="NCBI Taxonomy" id="5098"/>
    <lineage>
        <taxon>Eukaryota</taxon>
        <taxon>Fungi</taxon>
        <taxon>Dikarya</taxon>
        <taxon>Ascomycota</taxon>
        <taxon>Pezizomycotina</taxon>
        <taxon>Eurotiomycetes</taxon>
        <taxon>Eurotiomycetidae</taxon>
        <taxon>Eurotiales</taxon>
        <taxon>Aspergillaceae</taxon>
        <taxon>Monascus</taxon>
    </lineage>
</organism>
<name>A0A507QVK8_MONPU</name>
<protein>
    <submittedName>
        <fullName evidence="3">Uncharacterized protein</fullName>
    </submittedName>
</protein>
<evidence type="ECO:0000313" key="3">
    <source>
        <dbReference type="EMBL" id="TQB71374.1"/>
    </source>
</evidence>